<protein>
    <submittedName>
        <fullName evidence="1">N-acetyltransferase</fullName>
    </submittedName>
</protein>
<evidence type="ECO:0000313" key="2">
    <source>
        <dbReference type="Proteomes" id="UP001223390"/>
    </source>
</evidence>
<dbReference type="SUPFAM" id="SSF55729">
    <property type="entry name" value="Acyl-CoA N-acyltransferases (Nat)"/>
    <property type="match status" value="1"/>
</dbReference>
<dbReference type="InterPro" id="IPR016181">
    <property type="entry name" value="Acyl_CoA_acyltransferase"/>
</dbReference>
<dbReference type="EMBL" id="JASITI010000080">
    <property type="protein sequence ID" value="MDK9500952.1"/>
    <property type="molecule type" value="Genomic_DNA"/>
</dbReference>
<dbReference type="Gene3D" id="3.40.630.30">
    <property type="match status" value="1"/>
</dbReference>
<reference evidence="1 2" key="1">
    <citation type="submission" date="2023-05" db="EMBL/GenBank/DDBJ databases">
        <title>Sequencing and Assembly of Streptomyces sp. NP73.</title>
        <authorList>
            <person name="Konwar A.N."/>
            <person name="Saikia K."/>
            <person name="Thakur D."/>
        </authorList>
    </citation>
    <scope>NUCLEOTIDE SEQUENCE [LARGE SCALE GENOMIC DNA]</scope>
    <source>
        <strain evidence="1 2">NP73</strain>
    </source>
</reference>
<comment type="caution">
    <text evidence="1">The sequence shown here is derived from an EMBL/GenBank/DDBJ whole genome shotgun (WGS) entry which is preliminary data.</text>
</comment>
<evidence type="ECO:0000313" key="1">
    <source>
        <dbReference type="EMBL" id="MDK9500952.1"/>
    </source>
</evidence>
<name>A0ABT7H4X8_9ACTN</name>
<dbReference type="RefSeq" id="WP_285346425.1">
    <property type="nucleotide sequence ID" value="NZ_JASITI010000080.1"/>
</dbReference>
<gene>
    <name evidence="1" type="ORF">QEZ40_007154</name>
</gene>
<proteinExistence type="predicted"/>
<accession>A0ABT7H4X8</accession>
<dbReference type="Proteomes" id="UP001223390">
    <property type="component" value="Unassembled WGS sequence"/>
</dbReference>
<sequence>MSEDQQPFVPEGFDVPRTLVGDGFRLEPLGAEHNARDLAAWSGSIAHVRATPGFAGRDWPPPEGMSAEANLADLERHARDFAERRGFTYSVLEGDEDVIGCLYVYPSKERAGRVHVSSWVREDRAHLDAPVYEAVSAWLREVWPFETGLVDYAPR</sequence>
<keyword evidence="2" id="KW-1185">Reference proteome</keyword>
<organism evidence="1 2">
    <name type="scientific">Streptomyces katrae</name>
    <dbReference type="NCBI Taxonomy" id="68223"/>
    <lineage>
        <taxon>Bacteria</taxon>
        <taxon>Bacillati</taxon>
        <taxon>Actinomycetota</taxon>
        <taxon>Actinomycetes</taxon>
        <taxon>Kitasatosporales</taxon>
        <taxon>Streptomycetaceae</taxon>
        <taxon>Streptomyces</taxon>
    </lineage>
</organism>